<dbReference type="OrthoDB" id="6140291at2759"/>
<dbReference type="HOGENOM" id="CLU_140566_0_0_1"/>
<accession>R7VLX7</accession>
<reference evidence="1 3" key="2">
    <citation type="journal article" date="2013" name="Nature">
        <title>Insights into bilaterian evolution from three spiralian genomes.</title>
        <authorList>
            <person name="Simakov O."/>
            <person name="Marletaz F."/>
            <person name="Cho S.J."/>
            <person name="Edsinger-Gonzales E."/>
            <person name="Havlak P."/>
            <person name="Hellsten U."/>
            <person name="Kuo D.H."/>
            <person name="Larsson T."/>
            <person name="Lv J."/>
            <person name="Arendt D."/>
            <person name="Savage R."/>
            <person name="Osoegawa K."/>
            <person name="de Jong P."/>
            <person name="Grimwood J."/>
            <person name="Chapman J.A."/>
            <person name="Shapiro H."/>
            <person name="Aerts A."/>
            <person name="Otillar R.P."/>
            <person name="Terry A.Y."/>
            <person name="Boore J.L."/>
            <person name="Grigoriev I.V."/>
            <person name="Lindberg D.R."/>
            <person name="Seaver E.C."/>
            <person name="Weisblat D.A."/>
            <person name="Putnam N.H."/>
            <person name="Rokhsar D.S."/>
        </authorList>
    </citation>
    <scope>NUCLEOTIDE SEQUENCE</scope>
    <source>
        <strain evidence="1 3">I ESC-2004</strain>
    </source>
</reference>
<dbReference type="Gene3D" id="2.60.120.740">
    <property type="match status" value="1"/>
</dbReference>
<evidence type="ECO:0008006" key="4">
    <source>
        <dbReference type="Google" id="ProtNLM"/>
    </source>
</evidence>
<evidence type="ECO:0000313" key="3">
    <source>
        <dbReference type="Proteomes" id="UP000014760"/>
    </source>
</evidence>
<dbReference type="EnsemblMetazoa" id="CapteT197650">
    <property type="protein sequence ID" value="CapteP197650"/>
    <property type="gene ID" value="CapteG197650"/>
</dbReference>
<evidence type="ECO:0000313" key="2">
    <source>
        <dbReference type="EnsemblMetazoa" id="CapteP197650"/>
    </source>
</evidence>
<dbReference type="CDD" id="cd22823">
    <property type="entry name" value="Gal_Rha_Lectin"/>
    <property type="match status" value="1"/>
</dbReference>
<organism evidence="1">
    <name type="scientific">Capitella teleta</name>
    <name type="common">Polychaete worm</name>
    <dbReference type="NCBI Taxonomy" id="283909"/>
    <lineage>
        <taxon>Eukaryota</taxon>
        <taxon>Metazoa</taxon>
        <taxon>Spiralia</taxon>
        <taxon>Lophotrochozoa</taxon>
        <taxon>Annelida</taxon>
        <taxon>Polychaeta</taxon>
        <taxon>Sedentaria</taxon>
        <taxon>Scolecida</taxon>
        <taxon>Capitellidae</taxon>
        <taxon>Capitella</taxon>
    </lineage>
</organism>
<reference evidence="3" key="1">
    <citation type="submission" date="2012-12" db="EMBL/GenBank/DDBJ databases">
        <authorList>
            <person name="Hellsten U."/>
            <person name="Grimwood J."/>
            <person name="Chapman J.A."/>
            <person name="Shapiro H."/>
            <person name="Aerts A."/>
            <person name="Otillar R.P."/>
            <person name="Terry A.Y."/>
            <person name="Boore J.L."/>
            <person name="Simakov O."/>
            <person name="Marletaz F."/>
            <person name="Cho S.-J."/>
            <person name="Edsinger-Gonzales E."/>
            <person name="Havlak P."/>
            <person name="Kuo D.-H."/>
            <person name="Larsson T."/>
            <person name="Lv J."/>
            <person name="Arendt D."/>
            <person name="Savage R."/>
            <person name="Osoegawa K."/>
            <person name="de Jong P."/>
            <person name="Lindberg D.R."/>
            <person name="Seaver E.C."/>
            <person name="Weisblat D.A."/>
            <person name="Putnam N.H."/>
            <person name="Grigoriev I.V."/>
            <person name="Rokhsar D.S."/>
        </authorList>
    </citation>
    <scope>NUCLEOTIDE SEQUENCE</scope>
    <source>
        <strain evidence="3">I ESC-2004</strain>
    </source>
</reference>
<dbReference type="EMBL" id="KB292163">
    <property type="protein sequence ID" value="ELU18010.1"/>
    <property type="molecule type" value="Genomic_DNA"/>
</dbReference>
<name>R7VLX7_CAPTE</name>
<dbReference type="EMBL" id="AMQN01003881">
    <property type="status" value="NOT_ANNOTATED_CDS"/>
    <property type="molecule type" value="Genomic_DNA"/>
</dbReference>
<reference evidence="2" key="3">
    <citation type="submission" date="2015-06" db="UniProtKB">
        <authorList>
            <consortium name="EnsemblMetazoa"/>
        </authorList>
    </citation>
    <scope>IDENTIFICATION</scope>
</reference>
<gene>
    <name evidence="1" type="ORF">CAPTEDRAFT_197650</name>
</gene>
<dbReference type="AlphaFoldDB" id="R7VLX7"/>
<dbReference type="InterPro" id="IPR043159">
    <property type="entry name" value="Lectin_gal-bd_sf"/>
</dbReference>
<protein>
    <recommendedName>
        <fullName evidence="4">SUEL-type lectin domain-containing protein</fullName>
    </recommendedName>
</protein>
<keyword evidence="3" id="KW-1185">Reference proteome</keyword>
<dbReference type="Proteomes" id="UP000014760">
    <property type="component" value="Unassembled WGS sequence"/>
</dbReference>
<proteinExistence type="predicted"/>
<dbReference type="PANTHER" id="PTHR46780">
    <property type="entry name" value="PROTEIN EVA-1"/>
    <property type="match status" value="1"/>
</dbReference>
<evidence type="ECO:0000313" key="1">
    <source>
        <dbReference type="EMBL" id="ELU18010.1"/>
    </source>
</evidence>
<sequence>MYSIRVEMLRIFAVILVGYNEITFTDALQEVCNAEDFNAQCGRGEIIAMKSANLGRMKLGKCISQDFGHIGCQHSVIDKLDSLCSAKNECKMRKIARKDFETSTSHSPCPGGLEVYLDVDYDCVQAPIDSIPCQKHHAWMQV</sequence>